<dbReference type="EMBL" id="MU629619">
    <property type="protein sequence ID" value="KAJ1255911.1"/>
    <property type="molecule type" value="Genomic_DNA"/>
</dbReference>
<protein>
    <submittedName>
        <fullName evidence="1">Uncharacterized protein</fullName>
    </submittedName>
</protein>
<dbReference type="AlphaFoldDB" id="A0A9W8CFN4"/>
<keyword evidence="2" id="KW-1185">Reference proteome</keyword>
<gene>
    <name evidence="1" type="ORF">BS78_K138500</name>
</gene>
<name>A0A9W8CFN4_9POAL</name>
<sequence length="60" mass="6508">MCVGLLLSLSTCRSTSPESLLDGSVVGEPVRTELYVAADRGWRLTVRTHVSGWTKTLFGP</sequence>
<reference evidence="1 2" key="1">
    <citation type="submission" date="2022-10" db="EMBL/GenBank/DDBJ databases">
        <title>WGS assembly of Paspalum vaginatum 540-79.</title>
        <authorList>
            <person name="Sun G."/>
            <person name="Wase N."/>
            <person name="Shu S."/>
            <person name="Jenkins J."/>
            <person name="Zhou B."/>
            <person name="Torres-Rodriguez J."/>
            <person name="Chen C."/>
            <person name="Sandor L."/>
            <person name="Plott C."/>
            <person name="Yoshinga Y."/>
            <person name="Daum C."/>
            <person name="Qi P."/>
            <person name="Barry K."/>
            <person name="Lipzen A."/>
            <person name="Berry L."/>
            <person name="Pedersen C."/>
            <person name="Gottilla T."/>
            <person name="Foltz A."/>
            <person name="Yu H."/>
            <person name="O'Malley R."/>
            <person name="Zhang C."/>
            <person name="Devos K."/>
            <person name="Sigmon B."/>
            <person name="Yu B."/>
            <person name="Obata T."/>
            <person name="Schmutz J."/>
            <person name="Schnable J."/>
        </authorList>
    </citation>
    <scope>NUCLEOTIDE SEQUENCE [LARGE SCALE GENOMIC DNA]</scope>
    <source>
        <strain evidence="2">cv. 540-79</strain>
    </source>
</reference>
<proteinExistence type="predicted"/>
<evidence type="ECO:0000313" key="1">
    <source>
        <dbReference type="EMBL" id="KAJ1255911.1"/>
    </source>
</evidence>
<organism evidence="1 2">
    <name type="scientific">Paspalum vaginatum</name>
    <name type="common">seashore paspalum</name>
    <dbReference type="NCBI Taxonomy" id="158149"/>
    <lineage>
        <taxon>Eukaryota</taxon>
        <taxon>Viridiplantae</taxon>
        <taxon>Streptophyta</taxon>
        <taxon>Embryophyta</taxon>
        <taxon>Tracheophyta</taxon>
        <taxon>Spermatophyta</taxon>
        <taxon>Magnoliopsida</taxon>
        <taxon>Liliopsida</taxon>
        <taxon>Poales</taxon>
        <taxon>Poaceae</taxon>
        <taxon>PACMAD clade</taxon>
        <taxon>Panicoideae</taxon>
        <taxon>Andropogonodae</taxon>
        <taxon>Paspaleae</taxon>
        <taxon>Paspalinae</taxon>
        <taxon>Paspalum</taxon>
    </lineage>
</organism>
<accession>A0A9W8CFN4</accession>
<comment type="caution">
    <text evidence="1">The sequence shown here is derived from an EMBL/GenBank/DDBJ whole genome shotgun (WGS) entry which is preliminary data.</text>
</comment>
<evidence type="ECO:0000313" key="2">
    <source>
        <dbReference type="Proteomes" id="UP001164776"/>
    </source>
</evidence>
<dbReference type="Proteomes" id="UP001164776">
    <property type="component" value="Unassembled WGS sequence"/>
</dbReference>